<sequence>MTTPISDEHMRTMMTTTRGYTSVILKSGPNRHMDGVGAIIWEHGRRNFALRADGLMPIVLPVIDGSDVCGLCVFDLDLDETRKVMDDDPGVRAGVFVYEAHPCRSFPGDALPETPRLPAA</sequence>
<dbReference type="RefSeq" id="WP_345637794.1">
    <property type="nucleotide sequence ID" value="NZ_BAABJQ010000036.1"/>
</dbReference>
<organism evidence="1 2">
    <name type="scientific">Rugosimonospora acidiphila</name>
    <dbReference type="NCBI Taxonomy" id="556531"/>
    <lineage>
        <taxon>Bacteria</taxon>
        <taxon>Bacillati</taxon>
        <taxon>Actinomycetota</taxon>
        <taxon>Actinomycetes</taxon>
        <taxon>Micromonosporales</taxon>
        <taxon>Micromonosporaceae</taxon>
        <taxon>Rugosimonospora</taxon>
    </lineage>
</organism>
<proteinExistence type="predicted"/>
<keyword evidence="2" id="KW-1185">Reference proteome</keyword>
<evidence type="ECO:0000313" key="2">
    <source>
        <dbReference type="Proteomes" id="UP001501570"/>
    </source>
</evidence>
<evidence type="ECO:0008006" key="3">
    <source>
        <dbReference type="Google" id="ProtNLM"/>
    </source>
</evidence>
<reference evidence="2" key="1">
    <citation type="journal article" date="2019" name="Int. J. Syst. Evol. Microbiol.">
        <title>The Global Catalogue of Microorganisms (GCM) 10K type strain sequencing project: providing services to taxonomists for standard genome sequencing and annotation.</title>
        <authorList>
            <consortium name="The Broad Institute Genomics Platform"/>
            <consortium name="The Broad Institute Genome Sequencing Center for Infectious Disease"/>
            <person name="Wu L."/>
            <person name="Ma J."/>
        </authorList>
    </citation>
    <scope>NUCLEOTIDE SEQUENCE [LARGE SCALE GENOMIC DNA]</scope>
    <source>
        <strain evidence="2">JCM 18304</strain>
    </source>
</reference>
<dbReference type="EMBL" id="BAABJQ010000036">
    <property type="protein sequence ID" value="GAA5199097.1"/>
    <property type="molecule type" value="Genomic_DNA"/>
</dbReference>
<comment type="caution">
    <text evidence="1">The sequence shown here is derived from an EMBL/GenBank/DDBJ whole genome shotgun (WGS) entry which is preliminary data.</text>
</comment>
<name>A0ABP9SNR0_9ACTN</name>
<protein>
    <recommendedName>
        <fullName evidence="3">YCII-related domain-containing protein</fullName>
    </recommendedName>
</protein>
<gene>
    <name evidence="1" type="ORF">GCM10023322_73910</name>
</gene>
<evidence type="ECO:0000313" key="1">
    <source>
        <dbReference type="EMBL" id="GAA5199097.1"/>
    </source>
</evidence>
<dbReference type="Proteomes" id="UP001501570">
    <property type="component" value="Unassembled WGS sequence"/>
</dbReference>
<accession>A0ABP9SNR0</accession>